<dbReference type="CDD" id="cd06854">
    <property type="entry name" value="GT_WbpL_WbcO_like"/>
    <property type="match status" value="1"/>
</dbReference>
<evidence type="ECO:0000313" key="10">
    <source>
        <dbReference type="Proteomes" id="UP000000467"/>
    </source>
</evidence>
<feature type="transmembrane region" description="Helical" evidence="8">
    <location>
        <begin position="73"/>
        <end position="92"/>
    </location>
</feature>
<feature type="transmembrane region" description="Helical" evidence="8">
    <location>
        <begin position="235"/>
        <end position="257"/>
    </location>
</feature>
<evidence type="ECO:0000256" key="2">
    <source>
        <dbReference type="ARBA" id="ARBA00022475"/>
    </source>
</evidence>
<keyword evidence="4 8" id="KW-0812">Transmembrane</keyword>
<evidence type="ECO:0000256" key="8">
    <source>
        <dbReference type="SAM" id="Phobius"/>
    </source>
</evidence>
<keyword evidence="10" id="KW-1185">Reference proteome</keyword>
<comment type="cofactor">
    <cofactor evidence="7">
        <name>Mg(2+)</name>
        <dbReference type="ChEBI" id="CHEBI:18420"/>
    </cofactor>
</comment>
<dbReference type="Pfam" id="PF00953">
    <property type="entry name" value="Glycos_transf_4"/>
    <property type="match status" value="1"/>
</dbReference>
<dbReference type="EMBL" id="CP003732">
    <property type="protein sequence ID" value="AFV10514.1"/>
    <property type="molecule type" value="Genomic_DNA"/>
</dbReference>
<feature type="transmembrane region" description="Helical" evidence="8">
    <location>
        <begin position="288"/>
        <end position="306"/>
    </location>
</feature>
<dbReference type="KEGG" id="tpz:Tph_c02670"/>
<dbReference type="PANTHER" id="PTHR22926">
    <property type="entry name" value="PHOSPHO-N-ACETYLMURAMOYL-PENTAPEPTIDE-TRANSFERASE"/>
    <property type="match status" value="1"/>
</dbReference>
<evidence type="ECO:0000256" key="1">
    <source>
        <dbReference type="ARBA" id="ARBA00004651"/>
    </source>
</evidence>
<keyword evidence="3 9" id="KW-0808">Transferase</keyword>
<feature type="transmembrane region" description="Helical" evidence="8">
    <location>
        <begin position="185"/>
        <end position="202"/>
    </location>
</feature>
<evidence type="ECO:0000256" key="3">
    <source>
        <dbReference type="ARBA" id="ARBA00022679"/>
    </source>
</evidence>
<sequence>MSVWILIVIILVFLLSFIVTGRVRKYALDKEILDIPNDRSSHDRPTPLGGGLAVAILFITVIAILALSGFVSLPLAAALCCGGLLVAGIGWIDDCFNVRPSLRALVHLVAAVWSLYWLGGLNTLNLGIIKCSMGAAGSVLAVVGTVWLINLYNFMDGIDGIAGSEAFVVGFIGGSLELAFGRPDLAVISWLLASASAGFLLWNWPPAKIFMGDIGSGFIGFVFAVLAIASEKSGALPLLVWLMLLGVFIVDATATLLRRIVRGERWTEAHRTHAYQLAVQAGYSHKQVTIAVIIVNMILGCAAAIAALWPKFILLISVLVALALIVLRAEVIRRCTHDQSSSLSVNI</sequence>
<evidence type="ECO:0000256" key="6">
    <source>
        <dbReference type="ARBA" id="ARBA00023136"/>
    </source>
</evidence>
<feature type="transmembrane region" description="Helical" evidence="8">
    <location>
        <begin position="209"/>
        <end position="229"/>
    </location>
</feature>
<feature type="transmembrane region" description="Helical" evidence="8">
    <location>
        <begin position="48"/>
        <end position="67"/>
    </location>
</feature>
<reference evidence="9 10" key="1">
    <citation type="journal article" date="2012" name="BMC Genomics">
        <title>Genome-guided analysis of physiological and morphological traits of the fermentative acetate oxidizer Thermacetogenium phaeum.</title>
        <authorList>
            <person name="Oehler D."/>
            <person name="Poehlein A."/>
            <person name="Leimbach A."/>
            <person name="Muller N."/>
            <person name="Daniel R."/>
            <person name="Gottschalk G."/>
            <person name="Schink B."/>
        </authorList>
    </citation>
    <scope>NUCLEOTIDE SEQUENCE [LARGE SCALE GENOMIC DNA]</scope>
    <source>
        <strain evidence="10">ATCC BAA-254 / DSM 26808 / PB</strain>
    </source>
</reference>
<dbReference type="GO" id="GO:0009103">
    <property type="term" value="P:lipopolysaccharide biosynthetic process"/>
    <property type="evidence" value="ECO:0007669"/>
    <property type="project" value="TreeGrafter"/>
</dbReference>
<dbReference type="RefSeq" id="WP_015049433.1">
    <property type="nucleotide sequence ID" value="NC_018870.1"/>
</dbReference>
<feature type="binding site" evidence="7">
    <location>
        <position position="153"/>
    </location>
    <ligand>
        <name>Mg(2+)</name>
        <dbReference type="ChEBI" id="CHEBI:18420"/>
    </ligand>
</feature>
<dbReference type="InterPro" id="IPR000715">
    <property type="entry name" value="Glycosyl_transferase_4"/>
</dbReference>
<keyword evidence="5 8" id="KW-1133">Transmembrane helix</keyword>
<feature type="transmembrane region" description="Helical" evidence="8">
    <location>
        <begin position="127"/>
        <end position="149"/>
    </location>
</feature>
<dbReference type="eggNOG" id="COG0472">
    <property type="taxonomic scope" value="Bacteria"/>
</dbReference>
<name>K4LQY7_THEPS</name>
<dbReference type="Proteomes" id="UP000000467">
    <property type="component" value="Chromosome"/>
</dbReference>
<protein>
    <submittedName>
        <fullName evidence="9">Glycosyl transferase, group 4</fullName>
        <ecNumber evidence="9">2.7.8.-</ecNumber>
    </submittedName>
</protein>
<feature type="binding site" evidence="7">
    <location>
        <position position="213"/>
    </location>
    <ligand>
        <name>Mg(2+)</name>
        <dbReference type="ChEBI" id="CHEBI:18420"/>
    </ligand>
</feature>
<dbReference type="OrthoDB" id="9805475at2"/>
<keyword evidence="6 8" id="KW-0472">Membrane</keyword>
<feature type="transmembrane region" description="Helical" evidence="8">
    <location>
        <begin position="161"/>
        <end position="179"/>
    </location>
</feature>
<evidence type="ECO:0000256" key="5">
    <source>
        <dbReference type="ARBA" id="ARBA00022989"/>
    </source>
</evidence>
<dbReference type="AlphaFoldDB" id="K4LQY7"/>
<dbReference type="GO" id="GO:0046872">
    <property type="term" value="F:metal ion binding"/>
    <property type="evidence" value="ECO:0007669"/>
    <property type="project" value="UniProtKB-KW"/>
</dbReference>
<dbReference type="GO" id="GO:0016780">
    <property type="term" value="F:phosphotransferase activity, for other substituted phosphate groups"/>
    <property type="evidence" value="ECO:0007669"/>
    <property type="project" value="InterPro"/>
</dbReference>
<accession>K4LQY7</accession>
<keyword evidence="7" id="KW-0460">Magnesium</keyword>
<comment type="subcellular location">
    <subcellularLocation>
        <location evidence="1">Cell membrane</location>
        <topology evidence="1">Multi-pass membrane protein</topology>
    </subcellularLocation>
</comment>
<dbReference type="GO" id="GO:0044038">
    <property type="term" value="P:cell wall macromolecule biosynthetic process"/>
    <property type="evidence" value="ECO:0007669"/>
    <property type="project" value="TreeGrafter"/>
</dbReference>
<dbReference type="STRING" id="1089553.Tph_c02670"/>
<keyword evidence="2" id="KW-1003">Cell membrane</keyword>
<feature type="transmembrane region" description="Helical" evidence="8">
    <location>
        <begin position="104"/>
        <end position="121"/>
    </location>
</feature>
<dbReference type="GO" id="GO:0071555">
    <property type="term" value="P:cell wall organization"/>
    <property type="evidence" value="ECO:0007669"/>
    <property type="project" value="TreeGrafter"/>
</dbReference>
<dbReference type="GO" id="GO:0005886">
    <property type="term" value="C:plasma membrane"/>
    <property type="evidence" value="ECO:0007669"/>
    <property type="project" value="UniProtKB-SubCell"/>
</dbReference>
<proteinExistence type="predicted"/>
<evidence type="ECO:0000313" key="9">
    <source>
        <dbReference type="EMBL" id="AFV10514.1"/>
    </source>
</evidence>
<gene>
    <name evidence="9" type="ordered locus">Tph_c02670</name>
</gene>
<feature type="transmembrane region" description="Helical" evidence="8">
    <location>
        <begin position="312"/>
        <end position="331"/>
    </location>
</feature>
<dbReference type="HOGENOM" id="CLU_023982_3_1_9"/>
<dbReference type="PANTHER" id="PTHR22926:SF3">
    <property type="entry name" value="UNDECAPRENYL-PHOSPHATE ALPHA-N-ACETYLGLUCOSAMINYL 1-PHOSPHATE TRANSFERASE"/>
    <property type="match status" value="1"/>
</dbReference>
<evidence type="ECO:0000256" key="4">
    <source>
        <dbReference type="ARBA" id="ARBA00022692"/>
    </source>
</evidence>
<dbReference type="EC" id="2.7.8.-" evidence="9"/>
<evidence type="ECO:0000256" key="7">
    <source>
        <dbReference type="PIRSR" id="PIRSR600715-1"/>
    </source>
</evidence>
<feature type="transmembrane region" description="Helical" evidence="8">
    <location>
        <begin position="6"/>
        <end position="27"/>
    </location>
</feature>
<organism evidence="9 10">
    <name type="scientific">Thermacetogenium phaeum (strain ATCC BAA-254 / DSM 26808 / PB)</name>
    <dbReference type="NCBI Taxonomy" id="1089553"/>
    <lineage>
        <taxon>Bacteria</taxon>
        <taxon>Bacillati</taxon>
        <taxon>Bacillota</taxon>
        <taxon>Clostridia</taxon>
        <taxon>Thermoanaerobacterales</taxon>
        <taxon>Thermoanaerobacteraceae</taxon>
        <taxon>Thermacetogenium</taxon>
    </lineage>
</organism>
<keyword evidence="7" id="KW-0479">Metal-binding</keyword>